<reference evidence="2" key="1">
    <citation type="submission" date="2020-12" db="EMBL/GenBank/DDBJ databases">
        <title>M. sibirica DSM 26468T genome.</title>
        <authorList>
            <person name="Thieme N."/>
            <person name="Rettenmaier R."/>
            <person name="Zverlov V."/>
            <person name="Liebl W."/>
        </authorList>
    </citation>
    <scope>NUCLEOTIDE SEQUENCE</scope>
    <source>
        <strain evidence="2">DSM 26468</strain>
    </source>
</reference>
<evidence type="ECO:0000313" key="3">
    <source>
        <dbReference type="Proteomes" id="UP000623269"/>
    </source>
</evidence>
<dbReference type="Proteomes" id="UP000623269">
    <property type="component" value="Unassembled WGS sequence"/>
</dbReference>
<gene>
    <name evidence="2" type="ORF">I5677_05070</name>
</gene>
<name>A0A8J7HBR3_9FIRM</name>
<dbReference type="EMBL" id="JAEAGR010000003">
    <property type="protein sequence ID" value="MBH1940267.1"/>
    <property type="molecule type" value="Genomic_DNA"/>
</dbReference>
<accession>A0A8J7HBR3</accession>
<evidence type="ECO:0000259" key="1">
    <source>
        <dbReference type="Pfam" id="PF12229"/>
    </source>
</evidence>
<comment type="caution">
    <text evidence="2">The sequence shown here is derived from an EMBL/GenBank/DDBJ whole genome shotgun (WGS) entry which is preliminary data.</text>
</comment>
<feature type="domain" description="YoaR-like putative peptidoglycan binding" evidence="1">
    <location>
        <begin position="73"/>
        <end position="187"/>
    </location>
</feature>
<protein>
    <submittedName>
        <fullName evidence="2">VanW family protein</fullName>
    </submittedName>
</protein>
<dbReference type="AlphaFoldDB" id="A0A8J7HBR3"/>
<proteinExistence type="predicted"/>
<dbReference type="PANTHER" id="PTHR35788:SF1">
    <property type="entry name" value="EXPORTED PROTEIN"/>
    <property type="match status" value="1"/>
</dbReference>
<dbReference type="PANTHER" id="PTHR35788">
    <property type="entry name" value="EXPORTED PROTEIN-RELATED"/>
    <property type="match status" value="1"/>
</dbReference>
<organism evidence="2 3">
    <name type="scientific">Mobilitalea sibirica</name>
    <dbReference type="NCBI Taxonomy" id="1462919"/>
    <lineage>
        <taxon>Bacteria</taxon>
        <taxon>Bacillati</taxon>
        <taxon>Bacillota</taxon>
        <taxon>Clostridia</taxon>
        <taxon>Lachnospirales</taxon>
        <taxon>Lachnospiraceae</taxon>
        <taxon>Mobilitalea</taxon>
    </lineage>
</organism>
<dbReference type="InterPro" id="IPR052913">
    <property type="entry name" value="Glycopeptide_resist_protein"/>
</dbReference>
<dbReference type="Pfam" id="PF04294">
    <property type="entry name" value="VanW"/>
    <property type="match status" value="1"/>
</dbReference>
<sequence length="453" mass="52238">MLIQFLFLSAFSKEAYHYLDQTVNVNTYYNGIYIDDINLGGLTIDEAKKQLSEARNTNLDEFEIKLEYDNKLWLLDYKDIGASYDIEEKLNQAYQRGRMGSLLQNFIAHKHINSVGYELETEFFYDTVQLSDRLKEIEEELYIEPKDATIEFKPDAKQKFLIKNEHNGLHVEVSDIITEIQDNIANGIYNMHFNLEGEVLNPSVRASDFIGKHEKIVTFGTDLSRSAEGRTFNIVKAASEFNGMVVYPGQVVSFNDTTGERHPSKGYKNAPMISNGRFVDVPGGGVSQTSTTLYNTVIRAGLEVLRYKRHSIPSSYIEMGLDTTVNYNPEIDLEFKNTKDSPIYIRSFYKDKKVFFEIYGEPFPNNGELRFRSELIETIEAPNPTIRKDTEGKYVQYANEEFAYRESRPGYKVKVYKELYENGELVDSSLFDTHYYRPITGITYIGVKEKKED</sequence>
<dbReference type="InterPro" id="IPR007391">
    <property type="entry name" value="Vancomycin_resist_VanW"/>
</dbReference>
<evidence type="ECO:0000313" key="2">
    <source>
        <dbReference type="EMBL" id="MBH1940267.1"/>
    </source>
</evidence>
<dbReference type="InterPro" id="IPR022029">
    <property type="entry name" value="YoaR-like_PG-bd"/>
</dbReference>
<keyword evidence="3" id="KW-1185">Reference proteome</keyword>
<dbReference type="Pfam" id="PF12229">
    <property type="entry name" value="PG_binding_4"/>
    <property type="match status" value="1"/>
</dbReference>
<dbReference type="RefSeq" id="WP_197660482.1">
    <property type="nucleotide sequence ID" value="NZ_JAEAGR010000003.1"/>
</dbReference>